<proteinExistence type="predicted"/>
<evidence type="ECO:0000313" key="2">
    <source>
        <dbReference type="EMBL" id="AHF24238.1"/>
    </source>
</evidence>
<dbReference type="Gene3D" id="1.40.20.10">
    <property type="entry name" value="CHAD domain"/>
    <property type="match status" value="1"/>
</dbReference>
<dbReference type="PANTHER" id="PTHR39339:SF1">
    <property type="entry name" value="CHAD DOMAIN-CONTAINING PROTEIN"/>
    <property type="match status" value="1"/>
</dbReference>
<dbReference type="InterPro" id="IPR007899">
    <property type="entry name" value="CHAD_dom"/>
</dbReference>
<dbReference type="Pfam" id="PF05235">
    <property type="entry name" value="CHAD"/>
    <property type="match status" value="1"/>
</dbReference>
<name>W0FHN9_9BACT</name>
<dbReference type="EMBL" id="KC246788">
    <property type="protein sequence ID" value="AHF24238.1"/>
    <property type="molecule type" value="Genomic_DNA"/>
</dbReference>
<dbReference type="PANTHER" id="PTHR39339">
    <property type="entry name" value="SLR1444 PROTEIN"/>
    <property type="match status" value="1"/>
</dbReference>
<dbReference type="PROSITE" id="PS51708">
    <property type="entry name" value="CHAD"/>
    <property type="match status" value="1"/>
</dbReference>
<dbReference type="SMART" id="SM00880">
    <property type="entry name" value="CHAD"/>
    <property type="match status" value="1"/>
</dbReference>
<protein>
    <submittedName>
        <fullName evidence="2">Phosphohistidine phosphatase SixA</fullName>
    </submittedName>
</protein>
<organism evidence="2">
    <name type="scientific">uncultured bacterium Contig224</name>
    <dbReference type="NCBI Taxonomy" id="1393538"/>
    <lineage>
        <taxon>Bacteria</taxon>
        <taxon>environmental samples</taxon>
    </lineage>
</organism>
<sequence>MKSQDKTAAQETLASVQETLFGAAWTIKIRKEDLVKWPDDDEHLHQYRISVRVARSLVKFLKPFMRKSPQQQLEKQLKTLQDPTSRMRELDVLVPLLEDEPALHEQVRQAQLANRAVFIENLTSPETQQLLEQVQNSLKHPEWKKNVVANGIAPESLAARLDSRRQSCKKALAELDLDDQEAVHDLRKHAKAIRYVARELTDCLPEGSASLGERMRLMQDKLGKWCDANVNADLVTEVCGPDAQDAATRFRAEADAIMDELKAAHQHR</sequence>
<accession>W0FHN9</accession>
<reference evidence="2" key="1">
    <citation type="journal article" date="2013" name="PLoS ONE">
        <title>Metagenomic insights into the carbohydrate-active enzymes carried by the microorganisms adhering to solid digesta in the rumen of cows.</title>
        <authorList>
            <person name="Wang L."/>
            <person name="Hatem A."/>
            <person name="Catalyurek U.V."/>
            <person name="Morrison M."/>
            <person name="Yu Z."/>
        </authorList>
    </citation>
    <scope>NUCLEOTIDE SEQUENCE</scope>
</reference>
<dbReference type="InterPro" id="IPR038186">
    <property type="entry name" value="CHAD_dom_sf"/>
</dbReference>
<feature type="domain" description="CHAD" evidence="1">
    <location>
        <begin position="5"/>
        <end position="268"/>
    </location>
</feature>
<dbReference type="AlphaFoldDB" id="W0FHN9"/>
<evidence type="ECO:0000259" key="1">
    <source>
        <dbReference type="PROSITE" id="PS51708"/>
    </source>
</evidence>